<dbReference type="GO" id="GO:0005506">
    <property type="term" value="F:iron ion binding"/>
    <property type="evidence" value="ECO:0007669"/>
    <property type="project" value="InterPro"/>
</dbReference>
<feature type="chain" id="PRO_5040414193" evidence="7">
    <location>
        <begin position="19"/>
        <end position="513"/>
    </location>
</feature>
<evidence type="ECO:0000313" key="8">
    <source>
        <dbReference type="EMBL" id="KAH7120995.1"/>
    </source>
</evidence>
<comment type="similarity">
    <text evidence="1">Belongs to the cytochrome P450 family.</text>
</comment>
<keyword evidence="6" id="KW-0349">Heme</keyword>
<dbReference type="PRINTS" id="PR00385">
    <property type="entry name" value="P450"/>
</dbReference>
<keyword evidence="3" id="KW-0560">Oxidoreductase</keyword>
<keyword evidence="2 6" id="KW-0479">Metal-binding</keyword>
<evidence type="ECO:0000256" key="1">
    <source>
        <dbReference type="ARBA" id="ARBA00010617"/>
    </source>
</evidence>
<dbReference type="InterPro" id="IPR001128">
    <property type="entry name" value="Cyt_P450"/>
</dbReference>
<keyword evidence="5" id="KW-0503">Monooxygenase</keyword>
<evidence type="ECO:0000256" key="3">
    <source>
        <dbReference type="ARBA" id="ARBA00023002"/>
    </source>
</evidence>
<keyword evidence="7" id="KW-0732">Signal</keyword>
<dbReference type="GO" id="GO:0020037">
    <property type="term" value="F:heme binding"/>
    <property type="evidence" value="ECO:0007669"/>
    <property type="project" value="InterPro"/>
</dbReference>
<dbReference type="Pfam" id="PF00067">
    <property type="entry name" value="p450"/>
    <property type="match status" value="1"/>
</dbReference>
<dbReference type="PANTHER" id="PTHR46300">
    <property type="entry name" value="P450, PUTATIVE (EUROFUNG)-RELATED-RELATED"/>
    <property type="match status" value="1"/>
</dbReference>
<dbReference type="InterPro" id="IPR002401">
    <property type="entry name" value="Cyt_P450_E_grp-I"/>
</dbReference>
<name>A0A9P9IIY4_9PLEO</name>
<evidence type="ECO:0000313" key="9">
    <source>
        <dbReference type="Proteomes" id="UP000700596"/>
    </source>
</evidence>
<dbReference type="SUPFAM" id="SSF48264">
    <property type="entry name" value="Cytochrome P450"/>
    <property type="match status" value="1"/>
</dbReference>
<proteinExistence type="inferred from homology"/>
<keyword evidence="4 6" id="KW-0408">Iron</keyword>
<organism evidence="8 9">
    <name type="scientific">Dendryphion nanum</name>
    <dbReference type="NCBI Taxonomy" id="256645"/>
    <lineage>
        <taxon>Eukaryota</taxon>
        <taxon>Fungi</taxon>
        <taxon>Dikarya</taxon>
        <taxon>Ascomycota</taxon>
        <taxon>Pezizomycotina</taxon>
        <taxon>Dothideomycetes</taxon>
        <taxon>Pleosporomycetidae</taxon>
        <taxon>Pleosporales</taxon>
        <taxon>Torulaceae</taxon>
        <taxon>Dendryphion</taxon>
    </lineage>
</organism>
<feature type="binding site" description="axial binding residue" evidence="6">
    <location>
        <position position="432"/>
    </location>
    <ligand>
        <name>heme</name>
        <dbReference type="ChEBI" id="CHEBI:30413"/>
    </ligand>
    <ligandPart>
        <name>Fe</name>
        <dbReference type="ChEBI" id="CHEBI:18248"/>
    </ligandPart>
</feature>
<comment type="cofactor">
    <cofactor evidence="6">
        <name>heme</name>
        <dbReference type="ChEBI" id="CHEBI:30413"/>
    </cofactor>
</comment>
<dbReference type="InterPro" id="IPR036396">
    <property type="entry name" value="Cyt_P450_sf"/>
</dbReference>
<protein>
    <submittedName>
        <fullName evidence="8">Cytochrome P450 oxidoreductase-like protein</fullName>
    </submittedName>
</protein>
<dbReference type="EMBL" id="JAGMWT010000010">
    <property type="protein sequence ID" value="KAH7120995.1"/>
    <property type="molecule type" value="Genomic_DNA"/>
</dbReference>
<reference evidence="8" key="1">
    <citation type="journal article" date="2021" name="Nat. Commun.">
        <title>Genetic determinants of endophytism in the Arabidopsis root mycobiome.</title>
        <authorList>
            <person name="Mesny F."/>
            <person name="Miyauchi S."/>
            <person name="Thiergart T."/>
            <person name="Pickel B."/>
            <person name="Atanasova L."/>
            <person name="Karlsson M."/>
            <person name="Huettel B."/>
            <person name="Barry K.W."/>
            <person name="Haridas S."/>
            <person name="Chen C."/>
            <person name="Bauer D."/>
            <person name="Andreopoulos W."/>
            <person name="Pangilinan J."/>
            <person name="LaButti K."/>
            <person name="Riley R."/>
            <person name="Lipzen A."/>
            <person name="Clum A."/>
            <person name="Drula E."/>
            <person name="Henrissat B."/>
            <person name="Kohler A."/>
            <person name="Grigoriev I.V."/>
            <person name="Martin F.M."/>
            <person name="Hacquard S."/>
        </authorList>
    </citation>
    <scope>NUCLEOTIDE SEQUENCE</scope>
    <source>
        <strain evidence="8">MPI-CAGE-CH-0243</strain>
    </source>
</reference>
<comment type="caution">
    <text evidence="8">The sequence shown here is derived from an EMBL/GenBank/DDBJ whole genome shotgun (WGS) entry which is preliminary data.</text>
</comment>
<dbReference type="GO" id="GO:0004497">
    <property type="term" value="F:monooxygenase activity"/>
    <property type="evidence" value="ECO:0007669"/>
    <property type="project" value="UniProtKB-KW"/>
</dbReference>
<feature type="signal peptide" evidence="7">
    <location>
        <begin position="1"/>
        <end position="18"/>
    </location>
</feature>
<keyword evidence="9" id="KW-1185">Reference proteome</keyword>
<dbReference type="PANTHER" id="PTHR46300:SF2">
    <property type="entry name" value="CYTOCHROME P450 MONOOXYGENASE ALNH-RELATED"/>
    <property type="match status" value="1"/>
</dbReference>
<evidence type="ECO:0000256" key="6">
    <source>
        <dbReference type="PIRSR" id="PIRSR602401-1"/>
    </source>
</evidence>
<sequence length="513" mass="58574">MAIALCTLLLVFKVLRVGRRPKGIPPGPPTLPLFGNVLSLLGKPFHPEYQKWYNSYGPIYSLKIGMETVIVLYDREGIHQIFNKKSAITSHRPRDLYVDLLTGEENLSQMHATPLWRAQRKVASQSLAPAVLDRVHGDAMEAEIVQLLISLLETPEEFRKHLIRMATSSQSVVVYGNRATSPDDFWASFTYDNLKDAGDTMKPGSYIPPDILPLLNFLPEWMVPAKRRIKACYNRCSRVLSSAVERVEERRKNGILRYSILDRILDGQINMDVQHSRSQLAGFMGALLDAGIGTMMLTHVLWLAAHPEVQEKAHNEIENVCGVERMPVWSDFCNLPYINCIMKEGLRIRPFFAFNVGHRLAEDTQYNGYSLPKDSTLVLPTWGVHHSPEYSDPEVYNPDRYLSHPKLAMDYAGSPDYENRDHYAYGVGRRICPGIHLAERTQWRALAKLLWAYEIKPAIEDGKEVDLNLDNYVEGLVHSAGEFKIRFVPRSEKHVEVMKRAFEDAKEELCKWE</sequence>
<evidence type="ECO:0000256" key="2">
    <source>
        <dbReference type="ARBA" id="ARBA00022723"/>
    </source>
</evidence>
<dbReference type="OrthoDB" id="1103324at2759"/>
<dbReference type="InterPro" id="IPR050364">
    <property type="entry name" value="Cytochrome_P450_fung"/>
</dbReference>
<dbReference type="PRINTS" id="PR00463">
    <property type="entry name" value="EP450I"/>
</dbReference>
<evidence type="ECO:0000256" key="7">
    <source>
        <dbReference type="SAM" id="SignalP"/>
    </source>
</evidence>
<dbReference type="Gene3D" id="1.10.630.10">
    <property type="entry name" value="Cytochrome P450"/>
    <property type="match status" value="1"/>
</dbReference>
<dbReference type="AlphaFoldDB" id="A0A9P9IIY4"/>
<dbReference type="Proteomes" id="UP000700596">
    <property type="component" value="Unassembled WGS sequence"/>
</dbReference>
<accession>A0A9P9IIY4</accession>
<gene>
    <name evidence="8" type="ORF">B0J11DRAFT_551523</name>
</gene>
<evidence type="ECO:0000256" key="4">
    <source>
        <dbReference type="ARBA" id="ARBA00023004"/>
    </source>
</evidence>
<dbReference type="GO" id="GO:0016705">
    <property type="term" value="F:oxidoreductase activity, acting on paired donors, with incorporation or reduction of molecular oxygen"/>
    <property type="evidence" value="ECO:0007669"/>
    <property type="project" value="InterPro"/>
</dbReference>
<evidence type="ECO:0000256" key="5">
    <source>
        <dbReference type="ARBA" id="ARBA00023033"/>
    </source>
</evidence>